<proteinExistence type="inferred from homology"/>
<comment type="caution">
    <text evidence="4">The sequence shown here is derived from an EMBL/GenBank/DDBJ whole genome shotgun (WGS) entry which is preliminary data.</text>
</comment>
<dbReference type="InterPro" id="IPR005061">
    <property type="entry name" value="Ist1"/>
</dbReference>
<evidence type="ECO:0000313" key="5">
    <source>
        <dbReference type="Proteomes" id="UP000825935"/>
    </source>
</evidence>
<comment type="similarity">
    <text evidence="1">Belongs to the IST1 family.</text>
</comment>
<evidence type="ECO:0008006" key="6">
    <source>
        <dbReference type="Google" id="ProtNLM"/>
    </source>
</evidence>
<dbReference type="OrthoDB" id="29853at2759"/>
<dbReference type="Proteomes" id="UP000825935">
    <property type="component" value="Chromosome 20"/>
</dbReference>
<feature type="region of interest" description="Disordered" evidence="3">
    <location>
        <begin position="270"/>
        <end position="290"/>
    </location>
</feature>
<evidence type="ECO:0000256" key="3">
    <source>
        <dbReference type="SAM" id="MobiDB-lite"/>
    </source>
</evidence>
<dbReference type="GO" id="GO:0015031">
    <property type="term" value="P:protein transport"/>
    <property type="evidence" value="ECO:0007669"/>
    <property type="project" value="InterPro"/>
</dbReference>
<gene>
    <name evidence="4" type="ORF">KP509_20G034500</name>
</gene>
<feature type="compositionally biased region" description="Polar residues" evidence="3">
    <location>
        <begin position="277"/>
        <end position="290"/>
    </location>
</feature>
<dbReference type="OMA" id="NIELEWA"/>
<dbReference type="Gene3D" id="1.20.1260.60">
    <property type="entry name" value="Vacuolar protein sorting-associated protein Ist1"/>
    <property type="match status" value="1"/>
</dbReference>
<keyword evidence="5" id="KW-1185">Reference proteome</keyword>
<keyword evidence="2" id="KW-0175">Coiled coil</keyword>
<evidence type="ECO:0000313" key="4">
    <source>
        <dbReference type="EMBL" id="KAH7331458.1"/>
    </source>
</evidence>
<reference evidence="4" key="1">
    <citation type="submission" date="2021-08" db="EMBL/GenBank/DDBJ databases">
        <title>WGS assembly of Ceratopteris richardii.</title>
        <authorList>
            <person name="Marchant D.B."/>
            <person name="Chen G."/>
            <person name="Jenkins J."/>
            <person name="Shu S."/>
            <person name="Leebens-Mack J."/>
            <person name="Grimwood J."/>
            <person name="Schmutz J."/>
            <person name="Soltis P."/>
            <person name="Soltis D."/>
            <person name="Chen Z.-H."/>
        </authorList>
    </citation>
    <scope>NUCLEOTIDE SEQUENCE</scope>
    <source>
        <strain evidence="4">Whitten #5841</strain>
        <tissue evidence="4">Leaf</tissue>
    </source>
</reference>
<organism evidence="4 5">
    <name type="scientific">Ceratopteris richardii</name>
    <name type="common">Triangle waterfern</name>
    <dbReference type="NCBI Taxonomy" id="49495"/>
    <lineage>
        <taxon>Eukaryota</taxon>
        <taxon>Viridiplantae</taxon>
        <taxon>Streptophyta</taxon>
        <taxon>Embryophyta</taxon>
        <taxon>Tracheophyta</taxon>
        <taxon>Polypodiopsida</taxon>
        <taxon>Polypodiidae</taxon>
        <taxon>Polypodiales</taxon>
        <taxon>Pteridineae</taxon>
        <taxon>Pteridaceae</taxon>
        <taxon>Parkerioideae</taxon>
        <taxon>Ceratopteris</taxon>
    </lineage>
</organism>
<protein>
    <recommendedName>
        <fullName evidence="6">IST1-like protein</fullName>
    </recommendedName>
</protein>
<dbReference type="PANTHER" id="PTHR12161">
    <property type="entry name" value="IST1 FAMILY MEMBER"/>
    <property type="match status" value="1"/>
</dbReference>
<dbReference type="FunFam" id="1.20.1260.60:FF:000003">
    <property type="entry name" value="IST1-like protein isoform A"/>
    <property type="match status" value="1"/>
</dbReference>
<evidence type="ECO:0000256" key="1">
    <source>
        <dbReference type="ARBA" id="ARBA00005536"/>
    </source>
</evidence>
<dbReference type="InterPro" id="IPR042277">
    <property type="entry name" value="IST1-like"/>
</dbReference>
<dbReference type="EMBL" id="CM035425">
    <property type="protein sequence ID" value="KAH7331458.1"/>
    <property type="molecule type" value="Genomic_DNA"/>
</dbReference>
<accession>A0A8T2SI82</accession>
<feature type="region of interest" description="Disordered" evidence="3">
    <location>
        <begin position="347"/>
        <end position="395"/>
    </location>
</feature>
<feature type="coiled-coil region" evidence="2">
    <location>
        <begin position="315"/>
        <end position="342"/>
    </location>
</feature>
<dbReference type="PANTHER" id="PTHR12161:SF5">
    <property type="entry name" value="IST1 HOMOLOG"/>
    <property type="match status" value="1"/>
</dbReference>
<feature type="compositionally biased region" description="Basic and acidic residues" evidence="3">
    <location>
        <begin position="374"/>
        <end position="389"/>
    </location>
</feature>
<name>A0A8T2SI82_CERRI</name>
<dbReference type="Pfam" id="PF03398">
    <property type="entry name" value="Ist1"/>
    <property type="match status" value="1"/>
</dbReference>
<sequence length="559" mass="63107">MLKINQVFDAWFSRNFNATKCKTLLKLASSRMKLLKNKRDLQLKQMRRELAQTLESGQESKARIRVEHIIREQNIMEAYVILEHFCELIIVRIPILESQRECPLDLKEAVTSLIFAAPRVSDVPELLEVQTLFTFKYGRDFVVSATELQPECGVNRLVIEKLTTQAPSAKLKLEYMKQIAEEFNVDWDSSNIELEWAKSQEDLLDGSNQFLGHIQMSPIPLFVGASRSKEINTAVSDNGGLSLKPLENPIHEQHAYPLEDHESFSFVASAPQHETDSQPNRFYSPPRESSITKQSVLLEETLLHRSHSRTKSEGSMDLQDIIEAAEVAAESAEKAAQAARAAAELCRSQMSSRSKKDKLPAVGTLSSANPEGPPPRHPEGDWSPRHPEGGLKTYNYDWTDQNMTEREKQNGGINHPEQSLDNNVHENKGIGLPEQSLNSNVLENGHTYLESDDYDWTIQSYSNEDQEDKSLFFDPGSSQVDNSVCTLDGEADGSLYGLKQQGRISINTFDDGQDPQLGNHVMPHFDDSEAEKFWDPLLRQPSLEDDPVYTYPNLFSKSS</sequence>
<dbReference type="AlphaFoldDB" id="A0A8T2SI82"/>
<evidence type="ECO:0000256" key="2">
    <source>
        <dbReference type="SAM" id="Coils"/>
    </source>
</evidence>